<sequence length="281" mass="29914">MPSPRRSATRRSAFTLIELLVVISIIALLIGILLPALRAAREAARGMQCSSNMRQLAIGNYAYAAEHKQLLAANWDHGNFVLGTGGQSLFWQENLAPYIPVLEDDGTTATRLQWRSNPAIVFNCPSSEFIADASFTSAPNAFMAGDSDPGNGADPWDDRGIDTVPAPSEIIMHGETDGDQLNNPSNYMGTHDGSVGWATGGVATGINWGGNWMSLPGFRHGGSETGDVPGSTMASPPRQMAGSTANMAFMDGHVQAMRPAELVDNGGNGPDNGGSPWRWWN</sequence>
<dbReference type="Pfam" id="PF07596">
    <property type="entry name" value="SBP_bac_10"/>
    <property type="match status" value="1"/>
</dbReference>
<dbReference type="EMBL" id="AP012338">
    <property type="protein sequence ID" value="BAM03747.1"/>
    <property type="molecule type" value="Genomic_DNA"/>
</dbReference>
<dbReference type="RefSeq" id="WP_014436965.1">
    <property type="nucleotide sequence ID" value="NC_017080.1"/>
</dbReference>
<dbReference type="HOGENOM" id="CLU_041661_3_0_0"/>
<evidence type="ECO:0000256" key="1">
    <source>
        <dbReference type="SAM" id="MobiDB-lite"/>
    </source>
</evidence>
<proteinExistence type="predicted"/>
<feature type="domain" description="DUF1559" evidence="2">
    <location>
        <begin position="38"/>
        <end position="154"/>
    </location>
</feature>
<feature type="region of interest" description="Disordered" evidence="1">
    <location>
        <begin position="262"/>
        <end position="281"/>
    </location>
</feature>
<dbReference type="KEGG" id="phm:PSMK_15880"/>
<dbReference type="PANTHER" id="PTHR30093">
    <property type="entry name" value="GENERAL SECRETION PATHWAY PROTEIN G"/>
    <property type="match status" value="1"/>
</dbReference>
<gene>
    <name evidence="3" type="ordered locus">PSMK_15880</name>
</gene>
<dbReference type="InterPro" id="IPR012902">
    <property type="entry name" value="N_methyl_site"/>
</dbReference>
<dbReference type="SUPFAM" id="SSF54523">
    <property type="entry name" value="Pili subunits"/>
    <property type="match status" value="1"/>
</dbReference>
<organism evidence="3 4">
    <name type="scientific">Phycisphaera mikurensis (strain NBRC 102666 / KCTC 22515 / FYK2301M01)</name>
    <dbReference type="NCBI Taxonomy" id="1142394"/>
    <lineage>
        <taxon>Bacteria</taxon>
        <taxon>Pseudomonadati</taxon>
        <taxon>Planctomycetota</taxon>
        <taxon>Phycisphaerae</taxon>
        <taxon>Phycisphaerales</taxon>
        <taxon>Phycisphaeraceae</taxon>
        <taxon>Phycisphaera</taxon>
    </lineage>
</organism>
<dbReference type="eggNOG" id="COG2165">
    <property type="taxonomic scope" value="Bacteria"/>
</dbReference>
<dbReference type="PANTHER" id="PTHR30093:SF2">
    <property type="entry name" value="TYPE II SECRETION SYSTEM PROTEIN H"/>
    <property type="match status" value="1"/>
</dbReference>
<evidence type="ECO:0000259" key="2">
    <source>
        <dbReference type="Pfam" id="PF07596"/>
    </source>
</evidence>
<accession>I0IEQ9</accession>
<dbReference type="InterPro" id="IPR011453">
    <property type="entry name" value="DUF1559"/>
</dbReference>
<dbReference type="Gene3D" id="3.30.700.10">
    <property type="entry name" value="Glycoprotein, Type 4 Pilin"/>
    <property type="match status" value="1"/>
</dbReference>
<reference evidence="3 4" key="1">
    <citation type="submission" date="2012-02" db="EMBL/GenBank/DDBJ databases">
        <title>Complete genome sequence of Phycisphaera mikurensis NBRC 102666.</title>
        <authorList>
            <person name="Ankai A."/>
            <person name="Hosoyama A."/>
            <person name="Terui Y."/>
            <person name="Sekine M."/>
            <person name="Fukai R."/>
            <person name="Kato Y."/>
            <person name="Nakamura S."/>
            <person name="Yamada-Narita S."/>
            <person name="Kawakoshi A."/>
            <person name="Fukunaga Y."/>
            <person name="Yamazaki S."/>
            <person name="Fujita N."/>
        </authorList>
    </citation>
    <scope>NUCLEOTIDE SEQUENCE [LARGE SCALE GENOMIC DNA]</scope>
    <source>
        <strain evidence="4">NBRC 102666 / KCTC 22515 / FYK2301M01</strain>
    </source>
</reference>
<dbReference type="NCBIfam" id="TIGR02532">
    <property type="entry name" value="IV_pilin_GFxxxE"/>
    <property type="match status" value="1"/>
</dbReference>
<dbReference type="Pfam" id="PF07963">
    <property type="entry name" value="N_methyl"/>
    <property type="match status" value="1"/>
</dbReference>
<name>I0IEQ9_PHYMF</name>
<dbReference type="OrthoDB" id="241334at2"/>
<dbReference type="AlphaFoldDB" id="I0IEQ9"/>
<keyword evidence="4" id="KW-1185">Reference proteome</keyword>
<evidence type="ECO:0000313" key="3">
    <source>
        <dbReference type="EMBL" id="BAM03747.1"/>
    </source>
</evidence>
<dbReference type="Proteomes" id="UP000007881">
    <property type="component" value="Chromosome"/>
</dbReference>
<dbReference type="InterPro" id="IPR045584">
    <property type="entry name" value="Pilin-like"/>
</dbReference>
<evidence type="ECO:0000313" key="4">
    <source>
        <dbReference type="Proteomes" id="UP000007881"/>
    </source>
</evidence>
<protein>
    <recommendedName>
        <fullName evidence="2">DUF1559 domain-containing protein</fullName>
    </recommendedName>
</protein>
<dbReference type="STRING" id="1142394.PSMK_15880"/>